<dbReference type="SUPFAM" id="SSF50978">
    <property type="entry name" value="WD40 repeat-like"/>
    <property type="match status" value="1"/>
</dbReference>
<keyword evidence="2 4" id="KW-0853">WD repeat</keyword>
<dbReference type="Pfam" id="PF23609">
    <property type="entry name" value="Beta-prop_EIPR1"/>
    <property type="match status" value="1"/>
</dbReference>
<dbReference type="InterPro" id="IPR001680">
    <property type="entry name" value="WD40_rpt"/>
</dbReference>
<dbReference type="RefSeq" id="XP_067082449.1">
    <property type="nucleotide sequence ID" value="XM_067226348.1"/>
</dbReference>
<dbReference type="SMART" id="SM00320">
    <property type="entry name" value="WD40"/>
    <property type="match status" value="4"/>
</dbReference>
<dbReference type="InterPro" id="IPR059104">
    <property type="entry name" value="Beta-prop_EIPR1-like"/>
</dbReference>
<proteinExistence type="inferred from homology"/>
<keyword evidence="7" id="KW-1185">Reference proteome</keyword>
<evidence type="ECO:0000259" key="5">
    <source>
        <dbReference type="Pfam" id="PF23609"/>
    </source>
</evidence>
<dbReference type="PANTHER" id="PTHR14205:SF15">
    <property type="entry name" value="EARP AND GARP COMPLEX-INTERACTING PROTEIN 1"/>
    <property type="match status" value="1"/>
</dbReference>
<keyword evidence="3" id="KW-0677">Repeat</keyword>
<comment type="similarity">
    <text evidence="1">Belongs to the WD repeat EIPR1 family.</text>
</comment>
<evidence type="ECO:0000256" key="2">
    <source>
        <dbReference type="ARBA" id="ARBA00022574"/>
    </source>
</evidence>
<evidence type="ECO:0000256" key="4">
    <source>
        <dbReference type="PROSITE-ProRule" id="PRU00221"/>
    </source>
</evidence>
<evidence type="ECO:0000313" key="6">
    <source>
        <dbReference type="EMBL" id="SCU71862.1"/>
    </source>
</evidence>
<dbReference type="Proteomes" id="UP000195570">
    <property type="component" value="Unassembled WGS sequence"/>
</dbReference>
<dbReference type="InterPro" id="IPR040323">
    <property type="entry name" value="EIPR1"/>
</dbReference>
<comment type="caution">
    <text evidence="6">The sequence shown here is derived from an EMBL/GenBank/DDBJ whole genome shotgun (WGS) entry which is preliminary data.</text>
</comment>
<evidence type="ECO:0000313" key="7">
    <source>
        <dbReference type="Proteomes" id="UP000195570"/>
    </source>
</evidence>
<feature type="repeat" description="WD" evidence="4">
    <location>
        <begin position="251"/>
        <end position="284"/>
    </location>
</feature>
<dbReference type="GeneID" id="92377384"/>
<dbReference type="SMR" id="A0A1G4IHJ8"/>
<protein>
    <submittedName>
        <fullName evidence="6">WD domain, G-beta repeat, putative</fullName>
    </submittedName>
</protein>
<dbReference type="Pfam" id="PF00400">
    <property type="entry name" value="WD40"/>
    <property type="match status" value="1"/>
</dbReference>
<feature type="domain" description="EIPR1-like beta-propeller" evidence="5">
    <location>
        <begin position="1"/>
        <end position="283"/>
    </location>
</feature>
<dbReference type="InterPro" id="IPR015943">
    <property type="entry name" value="WD40/YVTN_repeat-like_dom_sf"/>
</dbReference>
<accession>A0A1G4IHJ8</accession>
<dbReference type="Gene3D" id="2.130.10.10">
    <property type="entry name" value="YVTN repeat-like/Quinoprotein amine dehydrogenase"/>
    <property type="match status" value="1"/>
</dbReference>
<evidence type="ECO:0000256" key="1">
    <source>
        <dbReference type="ARBA" id="ARBA00005672"/>
    </source>
</evidence>
<organism evidence="6 7">
    <name type="scientific">Trypanosoma equiperdum</name>
    <dbReference type="NCBI Taxonomy" id="5694"/>
    <lineage>
        <taxon>Eukaryota</taxon>
        <taxon>Discoba</taxon>
        <taxon>Euglenozoa</taxon>
        <taxon>Kinetoplastea</taxon>
        <taxon>Metakinetoplastina</taxon>
        <taxon>Trypanosomatida</taxon>
        <taxon>Trypanosomatidae</taxon>
        <taxon>Trypanosoma</taxon>
    </lineage>
</organism>
<dbReference type="VEuPathDB" id="TriTrypDB:TEOVI_000344400"/>
<dbReference type="InterPro" id="IPR036322">
    <property type="entry name" value="WD40_repeat_dom_sf"/>
</dbReference>
<dbReference type="PROSITE" id="PS50082">
    <property type="entry name" value="WD_REPEATS_2"/>
    <property type="match status" value="1"/>
</dbReference>
<dbReference type="GO" id="GO:0016567">
    <property type="term" value="P:protein ubiquitination"/>
    <property type="evidence" value="ECO:0007669"/>
    <property type="project" value="TreeGrafter"/>
</dbReference>
<sequence length="348" mass="37923">MLTSTAYGMELQARAIAPFYHSSNNSSSTHRFVAGTACFAGGNVIRLLTFQEESQLLECTATWSHEEEIFGLWSSPSVAGPSLLAVGASSYCRIFRVSDDVSGELEPVVNFNAAAAQVLWDLEGLQNEVKLISEDSLRIYSLTEGKMGEEIGRFRVDGCAELRCAALDPHHSSVCLAAGEGIGIAVIDTRRKGPIVMPNTTTLHGLGMIQSIDFSNAREGLFMTAGTDGVIMWHDFRMDGEKSVVERRGYLDAHDHCVQRSLFNPFHDELLISCGSDHTLKLWDTSKKGADGECAVCVSKLSDFAESVVACCWSNSNPWVFAGLSYNGRVLVDSVPEECKMQFIGKEG</sequence>
<name>A0A1G4IHJ8_TRYEQ</name>
<gene>
    <name evidence="6" type="ORF">TEOVI_000344400</name>
</gene>
<dbReference type="AlphaFoldDB" id="A0A1G4IHJ8"/>
<dbReference type="EMBL" id="CZPT02001745">
    <property type="protein sequence ID" value="SCU71862.1"/>
    <property type="molecule type" value="Genomic_DNA"/>
</dbReference>
<dbReference type="PANTHER" id="PTHR14205">
    <property type="entry name" value="WD-REPEAT PROTEIN"/>
    <property type="match status" value="1"/>
</dbReference>
<reference evidence="6" key="1">
    <citation type="submission" date="2016-09" db="EMBL/GenBank/DDBJ databases">
        <authorList>
            <person name="Hebert L."/>
            <person name="Moumen B."/>
        </authorList>
    </citation>
    <scope>NUCLEOTIDE SEQUENCE [LARGE SCALE GENOMIC DNA]</scope>
    <source>
        <strain evidence="6">OVI</strain>
    </source>
</reference>
<evidence type="ECO:0000256" key="3">
    <source>
        <dbReference type="ARBA" id="ARBA00022737"/>
    </source>
</evidence>